<reference evidence="3 4" key="1">
    <citation type="journal article" date="2023" name="Commun. Biol.">
        <title>Genome analysis of Parmales, the sister group of diatoms, reveals the evolutionary specialization of diatoms from phago-mixotrophs to photoautotrophs.</title>
        <authorList>
            <person name="Ban H."/>
            <person name="Sato S."/>
            <person name="Yoshikawa S."/>
            <person name="Yamada K."/>
            <person name="Nakamura Y."/>
            <person name="Ichinomiya M."/>
            <person name="Sato N."/>
            <person name="Blanc-Mathieu R."/>
            <person name="Endo H."/>
            <person name="Kuwata A."/>
            <person name="Ogata H."/>
        </authorList>
    </citation>
    <scope>NUCLEOTIDE SEQUENCE [LARGE SCALE GENOMIC DNA]</scope>
</reference>
<feature type="transmembrane region" description="Helical" evidence="2">
    <location>
        <begin position="759"/>
        <end position="781"/>
    </location>
</feature>
<feature type="transmembrane region" description="Helical" evidence="2">
    <location>
        <begin position="59"/>
        <end position="80"/>
    </location>
</feature>
<organism evidence="3 4">
    <name type="scientific">Tetraparma gracilis</name>
    <dbReference type="NCBI Taxonomy" id="2962635"/>
    <lineage>
        <taxon>Eukaryota</taxon>
        <taxon>Sar</taxon>
        <taxon>Stramenopiles</taxon>
        <taxon>Ochrophyta</taxon>
        <taxon>Bolidophyceae</taxon>
        <taxon>Parmales</taxon>
        <taxon>Triparmaceae</taxon>
        <taxon>Tetraparma</taxon>
    </lineage>
</organism>
<feature type="transmembrane region" description="Helical" evidence="2">
    <location>
        <begin position="299"/>
        <end position="322"/>
    </location>
</feature>
<feature type="transmembrane region" description="Helical" evidence="2">
    <location>
        <begin position="191"/>
        <end position="218"/>
    </location>
</feature>
<dbReference type="EMBL" id="BRYB01001907">
    <property type="protein sequence ID" value="GMI36118.1"/>
    <property type="molecule type" value="Genomic_DNA"/>
</dbReference>
<evidence type="ECO:0000256" key="2">
    <source>
        <dbReference type="SAM" id="Phobius"/>
    </source>
</evidence>
<proteinExistence type="predicted"/>
<feature type="compositionally biased region" description="Gly residues" evidence="1">
    <location>
        <begin position="823"/>
        <end position="837"/>
    </location>
</feature>
<feature type="transmembrane region" description="Helical" evidence="2">
    <location>
        <begin position="29"/>
        <end position="47"/>
    </location>
</feature>
<sequence>MRWTSLTAIICLMVTWLLLKSKQYPQGLILVYTLGTVGWNILVKHVVYSTVEFRDYVSWLTAPLLIVSIACIVVFMNWTVQSDENEWGDEAKIRYANMFEWNEFVVEAGPTIYMEEKLERCMTASIGQFWSIVSLDGDKWTTSDRPEESRPWTPDDIQPCFPAEPIDGSYFSESDCPRYCTKLYDATSPPITVAFVLWSTPLLMGLICFVLSFICGFLNPESSANAPATFFKLFIALLFGLWVTASLSGVGSGVGTMFTTFFMGSCLSVTMIVIATFGVPSSGAELAELNAIKSFKAKYGWALDFVRSMMVVTSSPLVIGYFGLSAVNQLVRKCGLPCSKKLNKEKGEDKLHLTALTTAQFADFKTWDHAKIYSWAIIIGIVYYTMQVLMMKWTYLFLTWMKEECAKLDFFVVSAIIVAVGMGLFLLPPVPGVPIYLTGGLMIPAVATGIGQCQKFNSLDYTADGNGGNNQGAVEFADNWEGSTMCPTRAIREADPDTWGDIDYNDTIPQFGGGSVFLAVAYTVGVGVVLKLSACTLQQKMFGENLSGYVGVRQTVSVNSSMIRTMKFILAKPGLSITKVAILVGGPDWPTSVLCGIMRLPLLQILLGTLPVFFLIVPTVMAGSFMWMQGVLDEERQPRFPASVTLSALFMVTAAMVQSGSMVVAAYYLEKAVNEQGDELAAIPIDQEVFDADARGAHMKQVGRYVSQWHLVPYWQKKKLHIGLFCIVASCYVTVMLSLGDPYDLTNSPSDLPGGPLTLLNTNGWISMGLFVKSIIWLNLWNRWVSWRVKKFETDGETMDAAWKAADEATPEEAEAEGEEEGAGAGEGAGEGAGAGGSSESVKVAVANNKVVPIDGDGKPSAS</sequence>
<evidence type="ECO:0000256" key="1">
    <source>
        <dbReference type="SAM" id="MobiDB-lite"/>
    </source>
</evidence>
<keyword evidence="2" id="KW-0472">Membrane</keyword>
<protein>
    <submittedName>
        <fullName evidence="3">Uncharacterized protein</fullName>
    </submittedName>
</protein>
<evidence type="ECO:0000313" key="3">
    <source>
        <dbReference type="EMBL" id="GMI36118.1"/>
    </source>
</evidence>
<feature type="transmembrane region" description="Helical" evidence="2">
    <location>
        <begin position="410"/>
        <end position="427"/>
    </location>
</feature>
<feature type="transmembrane region" description="Helical" evidence="2">
    <location>
        <begin position="257"/>
        <end position="279"/>
    </location>
</feature>
<accession>A0ABQ6MYG0</accession>
<keyword evidence="2" id="KW-0812">Transmembrane</keyword>
<comment type="caution">
    <text evidence="3">The sequence shown here is derived from an EMBL/GenBank/DDBJ whole genome shotgun (WGS) entry which is preliminary data.</text>
</comment>
<feature type="transmembrane region" description="Helical" evidence="2">
    <location>
        <begin position="230"/>
        <end position="251"/>
    </location>
</feature>
<feature type="compositionally biased region" description="Acidic residues" evidence="1">
    <location>
        <begin position="809"/>
        <end position="822"/>
    </location>
</feature>
<keyword evidence="4" id="KW-1185">Reference proteome</keyword>
<feature type="transmembrane region" description="Helical" evidence="2">
    <location>
        <begin position="720"/>
        <end position="739"/>
    </location>
</feature>
<feature type="transmembrane region" description="Helical" evidence="2">
    <location>
        <begin position="605"/>
        <end position="628"/>
    </location>
</feature>
<evidence type="ECO:0000313" key="4">
    <source>
        <dbReference type="Proteomes" id="UP001165060"/>
    </source>
</evidence>
<feature type="transmembrane region" description="Helical" evidence="2">
    <location>
        <begin position="372"/>
        <end position="398"/>
    </location>
</feature>
<gene>
    <name evidence="3" type="ORF">TeGR_g5281</name>
</gene>
<keyword evidence="2" id="KW-1133">Transmembrane helix</keyword>
<feature type="transmembrane region" description="Helical" evidence="2">
    <location>
        <begin position="648"/>
        <end position="669"/>
    </location>
</feature>
<name>A0ABQ6MYG0_9STRA</name>
<dbReference type="Proteomes" id="UP001165060">
    <property type="component" value="Unassembled WGS sequence"/>
</dbReference>
<feature type="region of interest" description="Disordered" evidence="1">
    <location>
        <begin position="803"/>
        <end position="841"/>
    </location>
</feature>